<gene>
    <name evidence="1" type="ORF">A2W05_09810</name>
</gene>
<proteinExistence type="predicted"/>
<dbReference type="EMBL" id="MGDE01000044">
    <property type="protein sequence ID" value="OGL47328.1"/>
    <property type="molecule type" value="Genomic_DNA"/>
</dbReference>
<dbReference type="Pfam" id="PF24239">
    <property type="entry name" value="DUF7447"/>
    <property type="match status" value="1"/>
</dbReference>
<dbReference type="InterPro" id="IPR055870">
    <property type="entry name" value="DUF7447"/>
</dbReference>
<dbReference type="AlphaFoldDB" id="A0A1F7S202"/>
<dbReference type="Proteomes" id="UP000178797">
    <property type="component" value="Unassembled WGS sequence"/>
</dbReference>
<organism evidence="1 2">
    <name type="scientific">Candidatus Schekmanbacteria bacterium RBG_16_38_10</name>
    <dbReference type="NCBI Taxonomy" id="1817879"/>
    <lineage>
        <taxon>Bacteria</taxon>
        <taxon>Candidatus Schekmaniibacteriota</taxon>
    </lineage>
</organism>
<sequence length="97" mass="11262">MEYYSMDDIKMINRNKGHYFFSPDSMRFFRSRVGDSVYQGSGGIYFVTSEQFDWKSPRLYTVRSFNPETGGINTVGEFNEMTRYQAHSAAKKLAEGK</sequence>
<accession>A0A1F7S202</accession>
<comment type="caution">
    <text evidence="1">The sequence shown here is derived from an EMBL/GenBank/DDBJ whole genome shotgun (WGS) entry which is preliminary data.</text>
</comment>
<protein>
    <submittedName>
        <fullName evidence="1">Uncharacterized protein</fullName>
    </submittedName>
</protein>
<evidence type="ECO:0000313" key="2">
    <source>
        <dbReference type="Proteomes" id="UP000178797"/>
    </source>
</evidence>
<evidence type="ECO:0000313" key="1">
    <source>
        <dbReference type="EMBL" id="OGL47328.1"/>
    </source>
</evidence>
<name>A0A1F7S202_9BACT</name>
<reference evidence="1 2" key="1">
    <citation type="journal article" date="2016" name="Nat. Commun.">
        <title>Thousands of microbial genomes shed light on interconnected biogeochemical processes in an aquifer system.</title>
        <authorList>
            <person name="Anantharaman K."/>
            <person name="Brown C.T."/>
            <person name="Hug L.A."/>
            <person name="Sharon I."/>
            <person name="Castelle C.J."/>
            <person name="Probst A.J."/>
            <person name="Thomas B.C."/>
            <person name="Singh A."/>
            <person name="Wilkins M.J."/>
            <person name="Karaoz U."/>
            <person name="Brodie E.L."/>
            <person name="Williams K.H."/>
            <person name="Hubbard S.S."/>
            <person name="Banfield J.F."/>
        </authorList>
    </citation>
    <scope>NUCLEOTIDE SEQUENCE [LARGE SCALE GENOMIC DNA]</scope>
</reference>